<sequence>MRLLLKIYKNSISPALNFLFPGGGCRFKPTCSEYAVEVIGKHGMIKGGILAIKRVLSCNAL</sequence>
<comment type="caution">
    <text evidence="1">The sequence shown here is derived from an EMBL/GenBank/DDBJ whole genome shotgun (WGS) entry which is preliminary data.</text>
</comment>
<accession>A0A0F9ZQD9</accession>
<dbReference type="PANTHER" id="PTHR33383">
    <property type="entry name" value="MEMBRANE PROTEIN INSERTION EFFICIENCY FACTOR-RELATED"/>
    <property type="match status" value="1"/>
</dbReference>
<dbReference type="NCBIfam" id="TIGR00278">
    <property type="entry name" value="membrane protein insertion efficiency factor YidD"/>
    <property type="match status" value="1"/>
</dbReference>
<reference evidence="1 2" key="1">
    <citation type="journal article" date="2015" name="Nature">
        <title>rRNA introns, odd ribosomes, and small enigmatic genomes across a large radiation of phyla.</title>
        <authorList>
            <person name="Brown C.T."/>
            <person name="Hug L.A."/>
            <person name="Thomas B.C."/>
            <person name="Sharon I."/>
            <person name="Castelle C.J."/>
            <person name="Singh A."/>
            <person name="Wilkins M.J."/>
            <person name="Williams K.H."/>
            <person name="Banfield J.F."/>
        </authorList>
    </citation>
    <scope>NUCLEOTIDE SEQUENCE [LARGE SCALE GENOMIC DNA]</scope>
</reference>
<dbReference type="Proteomes" id="UP000033995">
    <property type="component" value="Unassembled WGS sequence"/>
</dbReference>
<dbReference type="InterPro" id="IPR002696">
    <property type="entry name" value="Membr_insert_effic_factor_YidD"/>
</dbReference>
<dbReference type="PANTHER" id="PTHR33383:SF1">
    <property type="entry name" value="MEMBRANE PROTEIN INSERTION EFFICIENCY FACTOR-RELATED"/>
    <property type="match status" value="1"/>
</dbReference>
<dbReference type="SMART" id="SM01234">
    <property type="entry name" value="Haemolytic"/>
    <property type="match status" value="1"/>
</dbReference>
<gene>
    <name evidence="1" type="ORF">UR38_C0010G0029</name>
</gene>
<protein>
    <recommendedName>
        <fullName evidence="3">Membrane protein insertion efficiency factor</fullName>
    </recommendedName>
</protein>
<dbReference type="Pfam" id="PF01809">
    <property type="entry name" value="YidD"/>
    <property type="match status" value="1"/>
</dbReference>
<organism evidence="1 2">
    <name type="scientific">Candidatus Woesebacteria bacterium GW2011_GWA2_33_28</name>
    <dbReference type="NCBI Taxonomy" id="1618561"/>
    <lineage>
        <taxon>Bacteria</taxon>
        <taxon>Candidatus Woeseibacteriota</taxon>
    </lineage>
</organism>
<proteinExistence type="predicted"/>
<evidence type="ECO:0000313" key="2">
    <source>
        <dbReference type="Proteomes" id="UP000033995"/>
    </source>
</evidence>
<dbReference type="AlphaFoldDB" id="A0A0F9ZQD9"/>
<name>A0A0F9ZQD9_9BACT</name>
<dbReference type="EMBL" id="LBOZ01000010">
    <property type="protein sequence ID" value="KKP46518.1"/>
    <property type="molecule type" value="Genomic_DNA"/>
</dbReference>
<evidence type="ECO:0008006" key="3">
    <source>
        <dbReference type="Google" id="ProtNLM"/>
    </source>
</evidence>
<evidence type="ECO:0000313" key="1">
    <source>
        <dbReference type="EMBL" id="KKP46518.1"/>
    </source>
</evidence>